<dbReference type="EMBL" id="SWFS01000071">
    <property type="protein sequence ID" value="KAA8917006.1"/>
    <property type="molecule type" value="Genomic_DNA"/>
</dbReference>
<evidence type="ECO:0000259" key="7">
    <source>
        <dbReference type="Pfam" id="PF01494"/>
    </source>
</evidence>
<proteinExistence type="inferred from homology"/>
<dbReference type="FunFam" id="3.50.50.60:FF:000115">
    <property type="entry name" value="Salicylate hydroxylase, putative"/>
    <property type="match status" value="1"/>
</dbReference>
<dbReference type="PRINTS" id="PR00420">
    <property type="entry name" value="RNGMNOXGNASE"/>
</dbReference>
<gene>
    <name evidence="8" type="ORF">TRICI_000846</name>
</gene>
<evidence type="ECO:0000256" key="2">
    <source>
        <dbReference type="ARBA" id="ARBA00022630"/>
    </source>
</evidence>
<organism evidence="8 9">
    <name type="scientific">Trichomonascus ciferrii</name>
    <dbReference type="NCBI Taxonomy" id="44093"/>
    <lineage>
        <taxon>Eukaryota</taxon>
        <taxon>Fungi</taxon>
        <taxon>Dikarya</taxon>
        <taxon>Ascomycota</taxon>
        <taxon>Saccharomycotina</taxon>
        <taxon>Dipodascomycetes</taxon>
        <taxon>Dipodascales</taxon>
        <taxon>Trichomonascaceae</taxon>
        <taxon>Trichomonascus</taxon>
        <taxon>Trichomonascus ciferrii complex</taxon>
    </lineage>
</organism>
<dbReference type="AlphaFoldDB" id="A0A642VBW4"/>
<evidence type="ECO:0000313" key="8">
    <source>
        <dbReference type="EMBL" id="KAA8917006.1"/>
    </source>
</evidence>
<name>A0A642VBW4_9ASCO</name>
<dbReference type="InterPro" id="IPR050493">
    <property type="entry name" value="FAD-dep_Monooxygenase_BioMet"/>
</dbReference>
<reference evidence="8" key="1">
    <citation type="journal article" date="2019" name="G3 (Bethesda)">
        <title>Genome Assemblies of Two Rare Opportunistic Yeast Pathogens: Diutina rugosa (syn. Candida rugosa) and Trichomonascus ciferrii (syn. Candida ciferrii).</title>
        <authorList>
            <person name="Mixao V."/>
            <person name="Saus E."/>
            <person name="Hansen A.P."/>
            <person name="Lass-Florl C."/>
            <person name="Gabaldon T."/>
        </authorList>
    </citation>
    <scope>NUCLEOTIDE SEQUENCE</scope>
    <source>
        <strain evidence="8">CBS 4856</strain>
    </source>
</reference>
<dbReference type="OrthoDB" id="9993796at2759"/>
<protein>
    <recommendedName>
        <fullName evidence="7">FAD-binding domain-containing protein</fullName>
    </recommendedName>
</protein>
<evidence type="ECO:0000313" key="9">
    <source>
        <dbReference type="Proteomes" id="UP000761534"/>
    </source>
</evidence>
<dbReference type="PANTHER" id="PTHR13789:SF147">
    <property type="entry name" value="PUTATIVE (AFU_ORTHOLOGUE AFUA_2G01950)-RELATED"/>
    <property type="match status" value="1"/>
</dbReference>
<keyword evidence="2" id="KW-0285">Flavoprotein</keyword>
<dbReference type="InterPro" id="IPR036188">
    <property type="entry name" value="FAD/NAD-bd_sf"/>
</dbReference>
<dbReference type="PANTHER" id="PTHR13789">
    <property type="entry name" value="MONOOXYGENASE"/>
    <property type="match status" value="1"/>
</dbReference>
<sequence>MVTNNKFDIVVCGGGLGGLGAAIGLTLKGHKVTVLEAAEQLNEVGAGIQVPPNSSRILDQYGVYEKFQKTVTVPKHIQLRRYKTGEVLDATPLHPRMTDIYGYPYWLIHRADYQKVLYDRCVELGVEIRNGCRVDHVDQDNVTVHLTSGEVVKADLIIGADGIRSRVRDTAVIPEEEVKPSKSTNCAYRATVPRDVMMADKLLAPLMTDVNCNCWLGYRRHVMAYPIRNGELYNIVMSHPGEAAVGRWNEPGNPEEMRAQYKDWDPVVCRLLTKVNDGVLKWVLADMPMLPRYTSASGRVIIMGDAAHAMLPYLAQGAAQAMEDGACLSALLEKCSSVDDIPAATREYERKRKKRAEAVQEGARKNAQIWHLPDGESQEERDEEMRDAASKREAGTQNPNQWSDPTLQRWLFGWNAFTD</sequence>
<feature type="compositionally biased region" description="Basic and acidic residues" evidence="6">
    <location>
        <begin position="352"/>
        <end position="364"/>
    </location>
</feature>
<keyword evidence="5" id="KW-0503">Monooxygenase</keyword>
<comment type="similarity">
    <text evidence="1">Belongs to the paxM FAD-dependent monooxygenase family.</text>
</comment>
<evidence type="ECO:0000256" key="1">
    <source>
        <dbReference type="ARBA" id="ARBA00007992"/>
    </source>
</evidence>
<evidence type="ECO:0000256" key="3">
    <source>
        <dbReference type="ARBA" id="ARBA00022827"/>
    </source>
</evidence>
<dbReference type="SUPFAM" id="SSF54373">
    <property type="entry name" value="FAD-linked reductases, C-terminal domain"/>
    <property type="match status" value="1"/>
</dbReference>
<dbReference type="VEuPathDB" id="FungiDB:TRICI_000846"/>
<feature type="region of interest" description="Disordered" evidence="6">
    <location>
        <begin position="352"/>
        <end position="406"/>
    </location>
</feature>
<dbReference type="Gene3D" id="3.50.50.60">
    <property type="entry name" value="FAD/NAD(P)-binding domain"/>
    <property type="match status" value="1"/>
</dbReference>
<dbReference type="Proteomes" id="UP000761534">
    <property type="component" value="Unassembled WGS sequence"/>
</dbReference>
<feature type="compositionally biased region" description="Polar residues" evidence="6">
    <location>
        <begin position="395"/>
        <end position="406"/>
    </location>
</feature>
<feature type="domain" description="FAD-binding" evidence="7">
    <location>
        <begin position="7"/>
        <end position="361"/>
    </location>
</feature>
<dbReference type="Pfam" id="PF01494">
    <property type="entry name" value="FAD_binding_3"/>
    <property type="match status" value="1"/>
</dbReference>
<evidence type="ECO:0000256" key="4">
    <source>
        <dbReference type="ARBA" id="ARBA00023002"/>
    </source>
</evidence>
<keyword evidence="9" id="KW-1185">Reference proteome</keyword>
<evidence type="ECO:0000256" key="6">
    <source>
        <dbReference type="SAM" id="MobiDB-lite"/>
    </source>
</evidence>
<dbReference type="GO" id="GO:0004497">
    <property type="term" value="F:monooxygenase activity"/>
    <property type="evidence" value="ECO:0007669"/>
    <property type="project" value="UniProtKB-KW"/>
</dbReference>
<accession>A0A642VBW4</accession>
<keyword evidence="3" id="KW-0274">FAD</keyword>
<dbReference type="SUPFAM" id="SSF51905">
    <property type="entry name" value="FAD/NAD(P)-binding domain"/>
    <property type="match status" value="1"/>
</dbReference>
<keyword evidence="4" id="KW-0560">Oxidoreductase</keyword>
<feature type="compositionally biased region" description="Basic and acidic residues" evidence="6">
    <location>
        <begin position="383"/>
        <end position="394"/>
    </location>
</feature>
<evidence type="ECO:0000256" key="5">
    <source>
        <dbReference type="ARBA" id="ARBA00023033"/>
    </source>
</evidence>
<comment type="caution">
    <text evidence="8">The sequence shown here is derived from an EMBL/GenBank/DDBJ whole genome shotgun (WGS) entry which is preliminary data.</text>
</comment>
<dbReference type="InterPro" id="IPR002938">
    <property type="entry name" value="FAD-bd"/>
</dbReference>
<dbReference type="GO" id="GO:0071949">
    <property type="term" value="F:FAD binding"/>
    <property type="evidence" value="ECO:0007669"/>
    <property type="project" value="InterPro"/>
</dbReference>